<feature type="domain" description="Opioid growth factor receptor (OGFr) conserved" evidence="2">
    <location>
        <begin position="24"/>
        <end position="212"/>
    </location>
</feature>
<evidence type="ECO:0000313" key="4">
    <source>
        <dbReference type="Proteomes" id="UP001329825"/>
    </source>
</evidence>
<dbReference type="PANTHER" id="PTHR14015">
    <property type="entry name" value="OPIOID GROWTH FACTOR RECEPTOR OGFR ZETA-TYPE OPIOID RECEPTOR"/>
    <property type="match status" value="1"/>
</dbReference>
<comment type="similarity">
    <text evidence="1">Belongs to the opioid growth factor receptor family.</text>
</comment>
<dbReference type="InterPro" id="IPR039574">
    <property type="entry name" value="OGFr"/>
</dbReference>
<protein>
    <recommendedName>
        <fullName evidence="2">Opioid growth factor receptor (OGFr) conserved domain-containing protein</fullName>
    </recommendedName>
</protein>
<proteinExistence type="inferred from homology"/>
<dbReference type="InterPro" id="IPR006757">
    <property type="entry name" value="OGF_rcpt"/>
</dbReference>
<evidence type="ECO:0000256" key="1">
    <source>
        <dbReference type="ARBA" id="ARBA00010365"/>
    </source>
</evidence>
<dbReference type="PANTHER" id="PTHR14015:SF2">
    <property type="entry name" value="OPIOID GROWTH FACTOR RECEPTOR (OGFR) CONSERVED DOMAIN-CONTAINING PROTEIN"/>
    <property type="match status" value="1"/>
</dbReference>
<dbReference type="EMBL" id="CP141881">
    <property type="protein sequence ID" value="WRT63683.1"/>
    <property type="molecule type" value="Genomic_DNA"/>
</dbReference>
<evidence type="ECO:0000313" key="3">
    <source>
        <dbReference type="EMBL" id="WRT63683.1"/>
    </source>
</evidence>
<evidence type="ECO:0000259" key="2">
    <source>
        <dbReference type="Pfam" id="PF04664"/>
    </source>
</evidence>
<dbReference type="RefSeq" id="XP_062788423.1">
    <property type="nucleotide sequence ID" value="XM_062932372.1"/>
</dbReference>
<sequence length="234" mass="28222">MSRPRDIDVFLSSYRGQRGNSSLSNNYLFYTNQTPCQPDGMRYDEWMKTYERDYVELEMNHGYVQWFFPIRERGVNPHAQPLESHEIEKMKDDQAIIDKLLRSFKMMLSFYGIDFNDGKFTLSKDYKERFQNLRDRSHNLLRITRILKHLSEFEQLQTHTSTLVLFFATVHSEGLLNFQEGTMRGDSLDQWWSNCFRDESERKSIRKIVQSRGKFGSKAWGWEEYDQWYREVKK</sequence>
<dbReference type="Pfam" id="PF04664">
    <property type="entry name" value="OGFr_N"/>
    <property type="match status" value="1"/>
</dbReference>
<keyword evidence="4" id="KW-1185">Reference proteome</keyword>
<dbReference type="GeneID" id="87952737"/>
<accession>A0ABZ1CPK9</accession>
<name>A0ABZ1CPK9_9TREE</name>
<reference evidence="3 4" key="1">
    <citation type="submission" date="2024-01" db="EMBL/GenBank/DDBJ databases">
        <title>Comparative genomics of Cryptococcus and Kwoniella reveals pathogenesis evolution and contrasting modes of karyotype evolution via chromosome fusion or intercentromeric recombination.</title>
        <authorList>
            <person name="Coelho M.A."/>
            <person name="David-Palma M."/>
            <person name="Shea T."/>
            <person name="Bowers K."/>
            <person name="McGinley-Smith S."/>
            <person name="Mohammad A.W."/>
            <person name="Gnirke A."/>
            <person name="Yurkov A.M."/>
            <person name="Nowrousian M."/>
            <person name="Sun S."/>
            <person name="Cuomo C.A."/>
            <person name="Heitman J."/>
        </authorList>
    </citation>
    <scope>NUCLEOTIDE SEQUENCE [LARGE SCALE GENOMIC DNA]</scope>
    <source>
        <strain evidence="3">CBS 11374</strain>
    </source>
</reference>
<gene>
    <name evidence="3" type="ORF">IL334_000606</name>
</gene>
<organism evidence="3 4">
    <name type="scientific">Kwoniella shivajii</name>
    <dbReference type="NCBI Taxonomy" id="564305"/>
    <lineage>
        <taxon>Eukaryota</taxon>
        <taxon>Fungi</taxon>
        <taxon>Dikarya</taxon>
        <taxon>Basidiomycota</taxon>
        <taxon>Agaricomycotina</taxon>
        <taxon>Tremellomycetes</taxon>
        <taxon>Tremellales</taxon>
        <taxon>Cryptococcaceae</taxon>
        <taxon>Kwoniella</taxon>
    </lineage>
</organism>
<dbReference type="Proteomes" id="UP001329825">
    <property type="component" value="Chromosome 1"/>
</dbReference>